<evidence type="ECO:0000256" key="5">
    <source>
        <dbReference type="ARBA" id="ARBA00022989"/>
    </source>
</evidence>
<feature type="domain" description="Phosphatidic acid phosphatase type 2/haloperoxidase" evidence="9">
    <location>
        <begin position="104"/>
        <end position="228"/>
    </location>
</feature>
<sequence length="419" mass="46444">MENTIITTAAAAAAIPMWQALSLTCILTWVFVASSLNLTQRIRSMVQPWVARRVAADVPLILRIQRLNHGLLDNLFSALSCVVSVSFYTGFLPLLFWSGHCKLGRQMTILMAFCDYVGNAIKDLVSAPRPSCPPVRRITYTKDEKENSLEYGLPSSHALNTVCLSGYMLHYILTCTRESNSTIFTVAFAIVVSLVLLTGLARIYLGMHSLIDVLAGVIIGLSILGFWLVVHGHIDDFVVSGQNVTSFWASLSLLLLFAYPKPEFPTPSFEYHAAFDGVAFGIISGVQQTYLQFHNEAVPRIFSEQMPLPVFIGRVIVGIPAILIVKFCSKALSKWMLPVVCNTLGIPIRSSCYLPALKVSDDDKKKSDCKQSGYLQKMFSFISPQESYDVDTGIRFLQYAGLAWSVVDLVPSLFSYLRL</sequence>
<protein>
    <recommendedName>
        <fullName evidence="9">Phosphatidic acid phosphatase type 2/haloperoxidase domain-containing protein</fullName>
    </recommendedName>
</protein>
<dbReference type="InterPro" id="IPR000326">
    <property type="entry name" value="PAP2/HPO"/>
</dbReference>
<comment type="caution">
    <text evidence="10">The sequence shown here is derived from an EMBL/GenBank/DDBJ whole genome shotgun (WGS) entry which is preliminary data.</text>
</comment>
<name>A0AAV9APH4_ACOGR</name>
<dbReference type="GO" id="GO:0005789">
    <property type="term" value="C:endoplasmic reticulum membrane"/>
    <property type="evidence" value="ECO:0007669"/>
    <property type="project" value="UniProtKB-SubCell"/>
</dbReference>
<evidence type="ECO:0000313" key="10">
    <source>
        <dbReference type="EMBL" id="KAK1265967.1"/>
    </source>
</evidence>
<evidence type="ECO:0000256" key="3">
    <source>
        <dbReference type="ARBA" id="ARBA00022801"/>
    </source>
</evidence>
<proteinExistence type="inferred from homology"/>
<dbReference type="GO" id="GO:0042392">
    <property type="term" value="F:sphingosine-1-phosphate phosphatase activity"/>
    <property type="evidence" value="ECO:0007669"/>
    <property type="project" value="TreeGrafter"/>
</dbReference>
<dbReference type="Proteomes" id="UP001179952">
    <property type="component" value="Unassembled WGS sequence"/>
</dbReference>
<dbReference type="AlphaFoldDB" id="A0AAV9APH4"/>
<evidence type="ECO:0000256" key="6">
    <source>
        <dbReference type="ARBA" id="ARBA00023136"/>
    </source>
</evidence>
<comment type="subcellular location">
    <subcellularLocation>
        <location evidence="1">Endoplasmic reticulum membrane</location>
        <topology evidence="1">Multi-pass membrane protein</topology>
    </subcellularLocation>
</comment>
<keyword evidence="6 8" id="KW-0472">Membrane</keyword>
<feature type="transmembrane region" description="Helical" evidence="8">
    <location>
        <begin position="183"/>
        <end position="204"/>
    </location>
</feature>
<keyword evidence="3" id="KW-0378">Hydrolase</keyword>
<reference evidence="10" key="2">
    <citation type="submission" date="2023-06" db="EMBL/GenBank/DDBJ databases">
        <authorList>
            <person name="Ma L."/>
            <person name="Liu K.-W."/>
            <person name="Li Z."/>
            <person name="Hsiao Y.-Y."/>
            <person name="Qi Y."/>
            <person name="Fu T."/>
            <person name="Tang G."/>
            <person name="Zhang D."/>
            <person name="Sun W.-H."/>
            <person name="Liu D.-K."/>
            <person name="Li Y."/>
            <person name="Chen G.-Z."/>
            <person name="Liu X.-D."/>
            <person name="Liao X.-Y."/>
            <person name="Jiang Y.-T."/>
            <person name="Yu X."/>
            <person name="Hao Y."/>
            <person name="Huang J."/>
            <person name="Zhao X.-W."/>
            <person name="Ke S."/>
            <person name="Chen Y.-Y."/>
            <person name="Wu W.-L."/>
            <person name="Hsu J.-L."/>
            <person name="Lin Y.-F."/>
            <person name="Huang M.-D."/>
            <person name="Li C.-Y."/>
            <person name="Huang L."/>
            <person name="Wang Z.-W."/>
            <person name="Zhao X."/>
            <person name="Zhong W.-Y."/>
            <person name="Peng D.-H."/>
            <person name="Ahmad S."/>
            <person name="Lan S."/>
            <person name="Zhang J.-S."/>
            <person name="Tsai W.-C."/>
            <person name="Van De Peer Y."/>
            <person name="Liu Z.-J."/>
        </authorList>
    </citation>
    <scope>NUCLEOTIDE SEQUENCE</scope>
    <source>
        <strain evidence="10">SCP</strain>
        <tissue evidence="10">Leaves</tissue>
    </source>
</reference>
<evidence type="ECO:0000256" key="2">
    <source>
        <dbReference type="ARBA" id="ARBA00022692"/>
    </source>
</evidence>
<keyword evidence="2 8" id="KW-0812">Transmembrane</keyword>
<feature type="transmembrane region" description="Helical" evidence="8">
    <location>
        <begin position="210"/>
        <end position="230"/>
    </location>
</feature>
<feature type="transmembrane region" description="Helical" evidence="8">
    <location>
        <begin position="75"/>
        <end position="97"/>
    </location>
</feature>
<evidence type="ECO:0000259" key="9">
    <source>
        <dbReference type="SMART" id="SM00014"/>
    </source>
</evidence>
<dbReference type="SMART" id="SM00014">
    <property type="entry name" value="acidPPc"/>
    <property type="match status" value="1"/>
</dbReference>
<keyword evidence="11" id="KW-1185">Reference proteome</keyword>
<evidence type="ECO:0000313" key="11">
    <source>
        <dbReference type="Proteomes" id="UP001179952"/>
    </source>
</evidence>
<organism evidence="10 11">
    <name type="scientific">Acorus gramineus</name>
    <name type="common">Dwarf sweet flag</name>
    <dbReference type="NCBI Taxonomy" id="55184"/>
    <lineage>
        <taxon>Eukaryota</taxon>
        <taxon>Viridiplantae</taxon>
        <taxon>Streptophyta</taxon>
        <taxon>Embryophyta</taxon>
        <taxon>Tracheophyta</taxon>
        <taxon>Spermatophyta</taxon>
        <taxon>Magnoliopsida</taxon>
        <taxon>Liliopsida</taxon>
        <taxon>Acoraceae</taxon>
        <taxon>Acorus</taxon>
    </lineage>
</organism>
<gene>
    <name evidence="10" type="ORF">QJS04_geneDACA014607</name>
</gene>
<dbReference type="PANTHER" id="PTHR14969">
    <property type="entry name" value="SPHINGOSINE-1-PHOSPHATE PHOSPHOHYDROLASE"/>
    <property type="match status" value="1"/>
</dbReference>
<comment type="similarity">
    <text evidence="7">Belongs to the type 2 lipid phosphate phosphatase family.</text>
</comment>
<feature type="transmembrane region" description="Helical" evidence="8">
    <location>
        <begin position="308"/>
        <end position="328"/>
    </location>
</feature>
<dbReference type="CDD" id="cd03388">
    <property type="entry name" value="PAP2_SPPase1"/>
    <property type="match status" value="1"/>
</dbReference>
<dbReference type="Pfam" id="PF01569">
    <property type="entry name" value="PAP2"/>
    <property type="match status" value="1"/>
</dbReference>
<dbReference type="SUPFAM" id="SSF48317">
    <property type="entry name" value="Acid phosphatase/Vanadium-dependent haloperoxidase"/>
    <property type="match status" value="1"/>
</dbReference>
<evidence type="ECO:0000256" key="7">
    <source>
        <dbReference type="ARBA" id="ARBA00038324"/>
    </source>
</evidence>
<dbReference type="Gene3D" id="1.20.144.10">
    <property type="entry name" value="Phosphatidic acid phosphatase type 2/haloperoxidase"/>
    <property type="match status" value="1"/>
</dbReference>
<keyword evidence="5 8" id="KW-1133">Transmembrane helix</keyword>
<evidence type="ECO:0000256" key="8">
    <source>
        <dbReference type="SAM" id="Phobius"/>
    </source>
</evidence>
<evidence type="ECO:0000256" key="1">
    <source>
        <dbReference type="ARBA" id="ARBA00004477"/>
    </source>
</evidence>
<keyword evidence="4" id="KW-0256">Endoplasmic reticulum</keyword>
<evidence type="ECO:0000256" key="4">
    <source>
        <dbReference type="ARBA" id="ARBA00022824"/>
    </source>
</evidence>
<feature type="transmembrane region" description="Helical" evidence="8">
    <location>
        <begin position="237"/>
        <end position="259"/>
    </location>
</feature>
<dbReference type="PANTHER" id="PTHR14969:SF28">
    <property type="entry name" value="DIHYDROSPHINGOSINE 1-PHOSPHATE PHOSPHATASE LCB3-RELATED"/>
    <property type="match status" value="1"/>
</dbReference>
<accession>A0AAV9APH4</accession>
<dbReference type="InterPro" id="IPR036938">
    <property type="entry name" value="PAP2/HPO_sf"/>
</dbReference>
<dbReference type="EMBL" id="JAUJYN010000007">
    <property type="protein sequence ID" value="KAK1265967.1"/>
    <property type="molecule type" value="Genomic_DNA"/>
</dbReference>
<reference evidence="10" key="1">
    <citation type="journal article" date="2023" name="Nat. Commun.">
        <title>Diploid and tetraploid genomes of Acorus and the evolution of monocots.</title>
        <authorList>
            <person name="Ma L."/>
            <person name="Liu K.W."/>
            <person name="Li Z."/>
            <person name="Hsiao Y.Y."/>
            <person name="Qi Y."/>
            <person name="Fu T."/>
            <person name="Tang G.D."/>
            <person name="Zhang D."/>
            <person name="Sun W.H."/>
            <person name="Liu D.K."/>
            <person name="Li Y."/>
            <person name="Chen G.Z."/>
            <person name="Liu X.D."/>
            <person name="Liao X.Y."/>
            <person name="Jiang Y.T."/>
            <person name="Yu X."/>
            <person name="Hao Y."/>
            <person name="Huang J."/>
            <person name="Zhao X.W."/>
            <person name="Ke S."/>
            <person name="Chen Y.Y."/>
            <person name="Wu W.L."/>
            <person name="Hsu J.L."/>
            <person name="Lin Y.F."/>
            <person name="Huang M.D."/>
            <person name="Li C.Y."/>
            <person name="Huang L."/>
            <person name="Wang Z.W."/>
            <person name="Zhao X."/>
            <person name="Zhong W.Y."/>
            <person name="Peng D.H."/>
            <person name="Ahmad S."/>
            <person name="Lan S."/>
            <person name="Zhang J.S."/>
            <person name="Tsai W.C."/>
            <person name="Van de Peer Y."/>
            <person name="Liu Z.J."/>
        </authorList>
    </citation>
    <scope>NUCLEOTIDE SEQUENCE</scope>
    <source>
        <strain evidence="10">SCP</strain>
    </source>
</reference>